<dbReference type="Proteomes" id="UP000326837">
    <property type="component" value="Chromosome"/>
</dbReference>
<organism evidence="1 2">
    <name type="scientific">Lacipirellula parvula</name>
    <dbReference type="NCBI Taxonomy" id="2650471"/>
    <lineage>
        <taxon>Bacteria</taxon>
        <taxon>Pseudomonadati</taxon>
        <taxon>Planctomycetota</taxon>
        <taxon>Planctomycetia</taxon>
        <taxon>Pirellulales</taxon>
        <taxon>Lacipirellulaceae</taxon>
        <taxon>Lacipirellula</taxon>
    </lineage>
</organism>
<dbReference type="AlphaFoldDB" id="A0A5K7XCL5"/>
<dbReference type="EMBL" id="AP021861">
    <property type="protein sequence ID" value="BBO34570.1"/>
    <property type="molecule type" value="Genomic_DNA"/>
</dbReference>
<sequence length="67" mass="7386">MVRWLGELAATGLTPSLSWDGLPSCWMRADAARWLARSRRQALIAAGFRVVSHGGPTGRPRKRPSEL</sequence>
<proteinExistence type="predicted"/>
<gene>
    <name evidence="1" type="ORF">PLANPX_4182</name>
</gene>
<dbReference type="KEGG" id="lpav:PLANPX_4182"/>
<evidence type="ECO:0000313" key="1">
    <source>
        <dbReference type="EMBL" id="BBO34570.1"/>
    </source>
</evidence>
<evidence type="ECO:0000313" key="2">
    <source>
        <dbReference type="Proteomes" id="UP000326837"/>
    </source>
</evidence>
<protein>
    <submittedName>
        <fullName evidence="1">Uncharacterized protein</fullName>
    </submittedName>
</protein>
<keyword evidence="2" id="KW-1185">Reference proteome</keyword>
<reference evidence="2" key="1">
    <citation type="submission" date="2019-10" db="EMBL/GenBank/DDBJ databases">
        <title>Lacipirellula parvula gen. nov., sp. nov., representing a lineage of planctomycetes widespread in freshwater anoxic habitats, and description of the family Lacipirellulaceae.</title>
        <authorList>
            <person name="Dedysh S.N."/>
            <person name="Kulichevskaya I.S."/>
            <person name="Beletsky A.V."/>
            <person name="Rakitin A.L."/>
            <person name="Mardanov A.V."/>
            <person name="Ivanova A.A."/>
            <person name="Saltykova V.X."/>
            <person name="Rijpstra W.I.C."/>
            <person name="Sinninghe Damste J.S."/>
            <person name="Ravin N.V."/>
        </authorList>
    </citation>
    <scope>NUCLEOTIDE SEQUENCE [LARGE SCALE GENOMIC DNA]</scope>
    <source>
        <strain evidence="2">PX69</strain>
    </source>
</reference>
<accession>A0A5K7XCL5</accession>
<name>A0A5K7XCL5_9BACT</name>